<evidence type="ECO:0000256" key="1">
    <source>
        <dbReference type="SAM" id="MobiDB-lite"/>
    </source>
</evidence>
<feature type="region of interest" description="Disordered" evidence="1">
    <location>
        <begin position="111"/>
        <end position="132"/>
    </location>
</feature>
<dbReference type="InterPro" id="IPR037523">
    <property type="entry name" value="VOC_core"/>
</dbReference>
<dbReference type="PANTHER" id="PTHR33993">
    <property type="entry name" value="GLYOXALASE-RELATED"/>
    <property type="match status" value="1"/>
</dbReference>
<dbReference type="PROSITE" id="PS51819">
    <property type="entry name" value="VOC"/>
    <property type="match status" value="1"/>
</dbReference>
<reference evidence="3 4" key="1">
    <citation type="submission" date="2023-11" db="EMBL/GenBank/DDBJ databases">
        <title>Genome sequence of Microbacterium rhizosphaerae KACC 19337.</title>
        <authorList>
            <person name="Choi H."/>
            <person name="Kim S."/>
            <person name="Kim Y."/>
            <person name="Kwon S.-W."/>
            <person name="Heo J."/>
        </authorList>
    </citation>
    <scope>NUCLEOTIDE SEQUENCE [LARGE SCALE GENOMIC DNA]</scope>
    <source>
        <strain evidence="3 4">KACC 19337</strain>
    </source>
</reference>
<dbReference type="InterPro" id="IPR041581">
    <property type="entry name" value="Glyoxalase_6"/>
</dbReference>
<dbReference type="Pfam" id="PF18029">
    <property type="entry name" value="Glyoxalase_6"/>
    <property type="match status" value="1"/>
</dbReference>
<dbReference type="CDD" id="cd07247">
    <property type="entry name" value="SgaA_N_like"/>
    <property type="match status" value="1"/>
</dbReference>
<dbReference type="SUPFAM" id="SSF54593">
    <property type="entry name" value="Glyoxalase/Bleomycin resistance protein/Dihydroxybiphenyl dioxygenase"/>
    <property type="match status" value="1"/>
</dbReference>
<proteinExistence type="predicted"/>
<keyword evidence="4" id="KW-1185">Reference proteome</keyword>
<dbReference type="InterPro" id="IPR029068">
    <property type="entry name" value="Glyas_Bleomycin-R_OHBP_Dase"/>
</dbReference>
<sequence length="132" mass="13893">MPHPIIHFEFGAPDGGALAEFYRRLFGWEVQPAGPEYWLLSPGAEGIGGGVLQTSRGIPPYFTVYVAVDDLDEALTDAEKLGAARIVLPTSVPGVGRFAMIRDPAGNMVGIMEQSEPGPSTTPASESPLPAA</sequence>
<dbReference type="Proteomes" id="UP001323798">
    <property type="component" value="Chromosome"/>
</dbReference>
<gene>
    <name evidence="3" type="ORF">SM116_12635</name>
</gene>
<dbReference type="Gene3D" id="3.10.180.10">
    <property type="entry name" value="2,3-Dihydroxybiphenyl 1,2-Dioxygenase, domain 1"/>
    <property type="match status" value="1"/>
</dbReference>
<evidence type="ECO:0000259" key="2">
    <source>
        <dbReference type="PROSITE" id="PS51819"/>
    </source>
</evidence>
<evidence type="ECO:0000313" key="4">
    <source>
        <dbReference type="Proteomes" id="UP001323798"/>
    </source>
</evidence>
<name>A0ABZ0SIE9_9MICO</name>
<accession>A0ABZ0SIE9</accession>
<evidence type="ECO:0000313" key="3">
    <source>
        <dbReference type="EMBL" id="WPR88614.1"/>
    </source>
</evidence>
<dbReference type="RefSeq" id="WP_320941333.1">
    <property type="nucleotide sequence ID" value="NZ_BAABEU010000006.1"/>
</dbReference>
<dbReference type="InterPro" id="IPR052164">
    <property type="entry name" value="Anthracycline_SecMetBiosynth"/>
</dbReference>
<feature type="domain" description="VOC" evidence="2">
    <location>
        <begin position="4"/>
        <end position="114"/>
    </location>
</feature>
<organism evidence="3 4">
    <name type="scientific">Microbacterium rhizosphaerae</name>
    <dbReference type="NCBI Taxonomy" id="1678237"/>
    <lineage>
        <taxon>Bacteria</taxon>
        <taxon>Bacillati</taxon>
        <taxon>Actinomycetota</taxon>
        <taxon>Actinomycetes</taxon>
        <taxon>Micrococcales</taxon>
        <taxon>Microbacteriaceae</taxon>
        <taxon>Microbacterium</taxon>
    </lineage>
</organism>
<protein>
    <submittedName>
        <fullName evidence="3">VOC family protein</fullName>
    </submittedName>
</protein>
<dbReference type="EMBL" id="CP139368">
    <property type="protein sequence ID" value="WPR88614.1"/>
    <property type="molecule type" value="Genomic_DNA"/>
</dbReference>